<feature type="region of interest" description="Disordered" evidence="5">
    <location>
        <begin position="250"/>
        <end position="269"/>
    </location>
</feature>
<organism evidence="9 10">
    <name type="scientific">Schistosoma rodhaini</name>
    <dbReference type="NCBI Taxonomy" id="6188"/>
    <lineage>
        <taxon>Eukaryota</taxon>
        <taxon>Metazoa</taxon>
        <taxon>Spiralia</taxon>
        <taxon>Lophotrochozoa</taxon>
        <taxon>Platyhelminthes</taxon>
        <taxon>Trematoda</taxon>
        <taxon>Digenea</taxon>
        <taxon>Strigeidida</taxon>
        <taxon>Schistosomatoidea</taxon>
        <taxon>Schistosomatidae</taxon>
        <taxon>Schistosoma</taxon>
    </lineage>
</organism>
<dbReference type="InterPro" id="IPR017907">
    <property type="entry name" value="Znf_RING_CS"/>
</dbReference>
<feature type="compositionally biased region" description="Low complexity" evidence="5">
    <location>
        <begin position="562"/>
        <end position="577"/>
    </location>
</feature>
<dbReference type="SMART" id="SM00249">
    <property type="entry name" value="PHD"/>
    <property type="match status" value="1"/>
</dbReference>
<dbReference type="InterPro" id="IPR001965">
    <property type="entry name" value="Znf_PHD"/>
</dbReference>
<evidence type="ECO:0000256" key="3">
    <source>
        <dbReference type="ARBA" id="ARBA00022833"/>
    </source>
</evidence>
<dbReference type="SUPFAM" id="SSF57850">
    <property type="entry name" value="RING/U-box"/>
    <property type="match status" value="2"/>
</dbReference>
<dbReference type="Pfam" id="PF00628">
    <property type="entry name" value="PHD"/>
    <property type="match status" value="1"/>
</dbReference>
<dbReference type="PANTHER" id="PTHR12618:SF20">
    <property type="entry name" value="PHD AND RING FINGER DOMAIN-CONTAINING PROTEIN 1"/>
    <property type="match status" value="1"/>
</dbReference>
<dbReference type="PANTHER" id="PTHR12618">
    <property type="entry name" value="PHD AND RING FINGER DOMAIN-CONTAINING PROTEIN 1"/>
    <property type="match status" value="1"/>
</dbReference>
<feature type="compositionally biased region" description="Basic and acidic residues" evidence="5">
    <location>
        <begin position="477"/>
        <end position="498"/>
    </location>
</feature>
<feature type="region of interest" description="Disordered" evidence="5">
    <location>
        <begin position="313"/>
        <end position="346"/>
    </location>
</feature>
<dbReference type="InterPro" id="IPR001841">
    <property type="entry name" value="Znf_RING"/>
</dbReference>
<feature type="region of interest" description="Disordered" evidence="5">
    <location>
        <begin position="407"/>
        <end position="498"/>
    </location>
</feature>
<dbReference type="SUPFAM" id="SSF57903">
    <property type="entry name" value="FYVE/PHD zinc finger"/>
    <property type="match status" value="1"/>
</dbReference>
<dbReference type="PROSITE" id="PS50016">
    <property type="entry name" value="ZF_PHD_2"/>
    <property type="match status" value="1"/>
</dbReference>
<feature type="region of interest" description="Disordered" evidence="5">
    <location>
        <begin position="513"/>
        <end position="578"/>
    </location>
</feature>
<feature type="compositionally biased region" description="Polar residues" evidence="5">
    <location>
        <begin position="331"/>
        <end position="346"/>
    </location>
</feature>
<dbReference type="AlphaFoldDB" id="A0AA85F3I1"/>
<evidence type="ECO:0000259" key="7">
    <source>
        <dbReference type="PROSITE" id="PS50016"/>
    </source>
</evidence>
<feature type="domain" description="PHD-type" evidence="7">
    <location>
        <begin position="167"/>
        <end position="217"/>
    </location>
</feature>
<dbReference type="WBParaSite" id="SRDH1_33650.3">
    <property type="protein sequence ID" value="SRDH1_33650.3"/>
    <property type="gene ID" value="SRDH1_33650"/>
</dbReference>
<dbReference type="CDD" id="cd15545">
    <property type="entry name" value="PHD_BAZ2A_like"/>
    <property type="match status" value="1"/>
</dbReference>
<reference evidence="10" key="2">
    <citation type="submission" date="2023-11" db="UniProtKB">
        <authorList>
            <consortium name="WormBaseParasite"/>
        </authorList>
    </citation>
    <scope>IDENTIFICATION</scope>
</reference>
<evidence type="ECO:0008006" key="11">
    <source>
        <dbReference type="Google" id="ProtNLM"/>
    </source>
</evidence>
<dbReference type="PROSITE" id="PS01359">
    <property type="entry name" value="ZF_PHD_1"/>
    <property type="match status" value="1"/>
</dbReference>
<feature type="compositionally biased region" description="Polar residues" evidence="5">
    <location>
        <begin position="452"/>
        <end position="476"/>
    </location>
</feature>
<feature type="domain" description="RING-type" evidence="8">
    <location>
        <begin position="14"/>
        <end position="57"/>
    </location>
</feature>
<evidence type="ECO:0000259" key="8">
    <source>
        <dbReference type="PROSITE" id="PS50089"/>
    </source>
</evidence>
<protein>
    <recommendedName>
        <fullName evidence="11">PHD and RING finger domain-containing protein 1</fullName>
    </recommendedName>
</protein>
<dbReference type="CDD" id="cd16448">
    <property type="entry name" value="RING-H2"/>
    <property type="match status" value="1"/>
</dbReference>
<dbReference type="InterPro" id="IPR013083">
    <property type="entry name" value="Znf_RING/FYVE/PHD"/>
</dbReference>
<dbReference type="InterPro" id="IPR019787">
    <property type="entry name" value="Znf_PHD-finger"/>
</dbReference>
<dbReference type="PROSITE" id="PS50089">
    <property type="entry name" value="ZF_RING_2"/>
    <property type="match status" value="2"/>
</dbReference>
<feature type="compositionally biased region" description="Basic residues" evidence="5">
    <location>
        <begin position="515"/>
        <end position="561"/>
    </location>
</feature>
<evidence type="ECO:0000256" key="1">
    <source>
        <dbReference type="ARBA" id="ARBA00022723"/>
    </source>
</evidence>
<dbReference type="InterPro" id="IPR011011">
    <property type="entry name" value="Znf_FYVE_PHD"/>
</dbReference>
<dbReference type="Pfam" id="PF13639">
    <property type="entry name" value="zf-RING_2"/>
    <property type="match status" value="1"/>
</dbReference>
<feature type="compositionally biased region" description="Basic residues" evidence="5">
    <location>
        <begin position="423"/>
        <end position="434"/>
    </location>
</feature>
<keyword evidence="2 4" id="KW-0863">Zinc-finger</keyword>
<keyword evidence="6" id="KW-1133">Transmembrane helix</keyword>
<feature type="transmembrane region" description="Helical" evidence="6">
    <location>
        <begin position="833"/>
        <end position="849"/>
    </location>
</feature>
<dbReference type="InterPro" id="IPR047157">
    <property type="entry name" value="PHRF1/Atg35"/>
</dbReference>
<feature type="domain" description="RING-type" evidence="8">
    <location>
        <begin position="89"/>
        <end position="129"/>
    </location>
</feature>
<evidence type="ECO:0000313" key="9">
    <source>
        <dbReference type="Proteomes" id="UP000050792"/>
    </source>
</evidence>
<dbReference type="Proteomes" id="UP000050792">
    <property type="component" value="Unassembled WGS sequence"/>
</dbReference>
<proteinExistence type="predicted"/>
<accession>A0AA85F3I1</accession>
<keyword evidence="6" id="KW-0472">Membrane</keyword>
<sequence>MLDFLNLKKSDYLCELCRGSIKGENCTPKSCSHMFHISCLEDWASDFDYSSGFTCPVSGCSLSFSEILIRKTPGAVNFTVTSFKENHQCPICCERIRKPVATPESCNHAFCYICLKEWSRVRHECPLDRGVYELILLSDWVGGPIIKRVNAPPVKQQPSETPPLELDVNCEVCHRPDDEAHLLLCDHCDRGYHTYCLPTPLSSIPDGDWFCPECHRQGIIPPEIITTNVASTTTTNRRVRRSVRRRLIDSEAEESEHDELNTSLDSSSENLHLTRELSFAAQRRLEEQATRRHRGRRLLQDLIADLSERITSEASVRAQRRRSQRQRVENQLASESNSSSGPTHSQTTICFEISSSTSQPVSIRLGRPPIYSNSHHRSQINNVRSDFNEQVSDNNQSEPFRKRLRILSSSDSDSDDQNGVILKKTKLTGHRPRLLRSPSESEVEEFPVLAGPSSSHDSNGVQEGNTAIQTSATSLNEDARRNRTLESSHMDSIHIKSDSETSNFDETFVPVVKNPQKKSKTTKRTKRRLSRTKGKRVKKKLRKSKKFQRSRNKTMRKKIRKLSSSLSSVSPKPSTSSQLRVRNGLIGSSLPKLSILGKESQCDFRLLVDEDDDKASIVPSLPIITTSSASNNSISQPNPRSSTYLSDIEAGQASLFRFSTRHMQVNPDHSMSPIPVAKVPSLSANKVNIANSVNTKFSSLSTVNSISSPSTSDSVSSVSKSLFSSNSTTNSQVKYHNNTPAKCSVINDPIPSTSHSCSSEINASHCNWSPESLQRVKSTLKHHLKAYVSSHRIDKETCRNIFQRSLSKVIILFSLTSVLSCFYNTYISLVSTIFSWCLILSTFLFPKYLKRFINTVKIIYNTSLFNTID</sequence>
<name>A0AA85F3I1_9TREM</name>
<evidence type="ECO:0000256" key="6">
    <source>
        <dbReference type="SAM" id="Phobius"/>
    </source>
</evidence>
<dbReference type="GO" id="GO:0008270">
    <property type="term" value="F:zinc ion binding"/>
    <property type="evidence" value="ECO:0007669"/>
    <property type="project" value="UniProtKB-KW"/>
</dbReference>
<dbReference type="PROSITE" id="PS00518">
    <property type="entry name" value="ZF_RING_1"/>
    <property type="match status" value="1"/>
</dbReference>
<dbReference type="Gene3D" id="3.30.40.10">
    <property type="entry name" value="Zinc/RING finger domain, C3HC4 (zinc finger)"/>
    <property type="match status" value="2"/>
</dbReference>
<evidence type="ECO:0000256" key="2">
    <source>
        <dbReference type="ARBA" id="ARBA00022771"/>
    </source>
</evidence>
<keyword evidence="1" id="KW-0479">Metal-binding</keyword>
<dbReference type="SMART" id="SM00184">
    <property type="entry name" value="RING"/>
    <property type="match status" value="3"/>
</dbReference>
<keyword evidence="9" id="KW-1185">Reference proteome</keyword>
<evidence type="ECO:0000313" key="10">
    <source>
        <dbReference type="WBParaSite" id="SRDH1_33650.3"/>
    </source>
</evidence>
<evidence type="ECO:0000256" key="5">
    <source>
        <dbReference type="SAM" id="MobiDB-lite"/>
    </source>
</evidence>
<reference evidence="9" key="1">
    <citation type="submission" date="2022-06" db="EMBL/GenBank/DDBJ databases">
        <authorList>
            <person name="Berger JAMES D."/>
            <person name="Berger JAMES D."/>
        </authorList>
    </citation>
    <scope>NUCLEOTIDE SEQUENCE [LARGE SCALE GENOMIC DNA]</scope>
</reference>
<evidence type="ECO:0000256" key="4">
    <source>
        <dbReference type="PROSITE-ProRule" id="PRU00175"/>
    </source>
</evidence>
<keyword evidence="6" id="KW-0812">Transmembrane</keyword>
<keyword evidence="3" id="KW-0862">Zinc</keyword>
<dbReference type="InterPro" id="IPR019786">
    <property type="entry name" value="Zinc_finger_PHD-type_CS"/>
</dbReference>